<organism evidence="1">
    <name type="scientific">marine sediment metagenome</name>
    <dbReference type="NCBI Taxonomy" id="412755"/>
    <lineage>
        <taxon>unclassified sequences</taxon>
        <taxon>metagenomes</taxon>
        <taxon>ecological metagenomes</taxon>
    </lineage>
</organism>
<evidence type="ECO:0000313" key="1">
    <source>
        <dbReference type="EMBL" id="KKM39544.1"/>
    </source>
</evidence>
<accession>A0A0F9ILI8</accession>
<feature type="non-terminal residue" evidence="1">
    <location>
        <position position="1"/>
    </location>
</feature>
<name>A0A0F9ILI8_9ZZZZ</name>
<dbReference type="EMBL" id="LAZR01012116">
    <property type="protein sequence ID" value="KKM39544.1"/>
    <property type="molecule type" value="Genomic_DNA"/>
</dbReference>
<protein>
    <submittedName>
        <fullName evidence="1">Uncharacterized protein</fullName>
    </submittedName>
</protein>
<gene>
    <name evidence="1" type="ORF">LCGC14_1564230</name>
</gene>
<comment type="caution">
    <text evidence="1">The sequence shown here is derived from an EMBL/GenBank/DDBJ whole genome shotgun (WGS) entry which is preliminary data.</text>
</comment>
<dbReference type="AlphaFoldDB" id="A0A0F9ILI8"/>
<sequence length="85" mass="9135">FRVSYIVGGDQLLGNTTYHGDSTADALAYGESLFDELEDGIVEVFELPQAYTVPDDRVLGEWAEAQTVTPEAVEAMRVPGVLDGG</sequence>
<proteinExistence type="predicted"/>
<reference evidence="1" key="1">
    <citation type="journal article" date="2015" name="Nature">
        <title>Complex archaea that bridge the gap between prokaryotes and eukaryotes.</title>
        <authorList>
            <person name="Spang A."/>
            <person name="Saw J.H."/>
            <person name="Jorgensen S.L."/>
            <person name="Zaremba-Niedzwiedzka K."/>
            <person name="Martijn J."/>
            <person name="Lind A.E."/>
            <person name="van Eijk R."/>
            <person name="Schleper C."/>
            <person name="Guy L."/>
            <person name="Ettema T.J."/>
        </authorList>
    </citation>
    <scope>NUCLEOTIDE SEQUENCE</scope>
</reference>